<name>A0A953NCH5_9BURK</name>
<gene>
    <name evidence="8" type="ORF">KZZ10_14335</name>
</gene>
<dbReference type="FunFam" id="3.30.300.30:FF:000010">
    <property type="entry name" value="Enterobactin synthetase component F"/>
    <property type="match status" value="1"/>
</dbReference>
<comment type="caution">
    <text evidence="8">The sequence shown here is derived from an EMBL/GenBank/DDBJ whole genome shotgun (WGS) entry which is preliminary data.</text>
</comment>
<accession>A0A953NCH5</accession>
<dbReference type="SMART" id="SM00823">
    <property type="entry name" value="PKS_PP"/>
    <property type="match status" value="1"/>
</dbReference>
<dbReference type="PROSITE" id="PS00455">
    <property type="entry name" value="AMP_BINDING"/>
    <property type="match status" value="1"/>
</dbReference>
<evidence type="ECO:0000256" key="4">
    <source>
        <dbReference type="ARBA" id="ARBA00022553"/>
    </source>
</evidence>
<dbReference type="SUPFAM" id="SSF56801">
    <property type="entry name" value="Acetyl-CoA synthetase-like"/>
    <property type="match status" value="2"/>
</dbReference>
<evidence type="ECO:0000313" key="9">
    <source>
        <dbReference type="Proteomes" id="UP000739565"/>
    </source>
</evidence>
<feature type="non-terminal residue" evidence="8">
    <location>
        <position position="1"/>
    </location>
</feature>
<dbReference type="Gene3D" id="3.30.300.30">
    <property type="match status" value="2"/>
</dbReference>
<dbReference type="SUPFAM" id="SSF47336">
    <property type="entry name" value="ACP-like"/>
    <property type="match status" value="1"/>
</dbReference>
<dbReference type="Gene3D" id="1.10.1200.10">
    <property type="entry name" value="ACP-like"/>
    <property type="match status" value="1"/>
</dbReference>
<dbReference type="EMBL" id="JAHXRI010000014">
    <property type="protein sequence ID" value="MBZ1351818.1"/>
    <property type="molecule type" value="Genomic_DNA"/>
</dbReference>
<evidence type="ECO:0000256" key="5">
    <source>
        <dbReference type="ARBA" id="ARBA00022737"/>
    </source>
</evidence>
<feature type="non-terminal residue" evidence="8">
    <location>
        <position position="1653"/>
    </location>
</feature>
<sequence length="1653" mass="179580">TQIYILDGSLNPLPVGLAGELYIAGAGLARGYLGRAGLTAERFVANPFTPGARMYRSGDLARWTEDGVLEYLGRADAQVKIRGFRIELGEIEAALVAIPGIAQCTVQARGEDGAKQLVAYLVAGSGAVVGTAADTSIPEASALRSILSSTLPDYMVPAAFVVLESLPLTPNGKLDVRALPAPEITSEVEYRAPVTEHEQLVASLFTELTGAKRVGLDDSFFALGGDSISAIRLVSLARARNAHLTVRAIFEYPSVQALAAAIEVRYEQALILKPEAGAVPLTPVQTQFLQLTGSVKQFNQAVSLVVPEDGSIEQVRVLLDKLVMHHDALRLALIDTPSGRSLWLQDEAPALEIVEVDLSAQDAEAQTASIAKLGENLSKRLDPYAGQMLAATWVTTSRKPGARAQLLLAIHHLAVDGVSWRILFEDLEHLRVSGTLPSRTHSVRDWAHALALQATTRESELDAWCEALAGAQVLGTDAPVAPELNRMGDARHHVSLLSQELASALGEVARTYHAGMDEVLLAALGLALTAWQEAHYGLAAAPILIDLESHGRQSGSVLVGDATPIDITHTVGWFTSVYPVRLDASALDLSEALAGGDAAGLMLRATKERIAQMPDKGLGFGILRYLNEKTANVLGALPQAQIVFNYLGRFEQSQPQAGWYSNTFVGSPDDMDRARMHEIDINTVFDEQGRLQVVWSHHPLQHLPTRIEDLALRFEQALNALVRHASQAPLAQRHTPSDFALAHARGLDQAMLDRWPQATEVWPLTPLQQGLGFESLALADAAHDPYRVQLRMTLKGPLDSARLKRALEALLERHPILSLALPTEMLEKGLGIQHSQGVDFTLLSADESALHALILEDLHTPFDLERGPLLRVRVIQTAPDVHHLILANHHAILDGWSMPIVMGDIAALYRAEALPPALAWGEHLKWLAAQDTEAAQEYWRGHLAGQETGALWLPQSKSAQAADEHKETQHKDPGEQIEHLSPEVSAGLERFARNNGLTLANVLQSLYMLLLARQSARNDITIGVTRSGRSAQRIGIDRAVGLYISTMPLRAQVDLSQPLIEWMREVQTEFAQQDEHLHLGLQTVQQLVGQQTLFDSLFVFENYPIDSRVQQFAPGIDIAKVSGHDATHYGLALAAMMSPNGLVLRATYDQTLLEVKQIQRIMGRLTQMVQTITTEPVDQLCLGELRWFAQTEREQVLELFNQTEVALAEPSEDAPITLPELFEQQVAHTPEATALVFGEDSRTYAELDARANQLARHLISLGIGPEQIVAIGLPRSIEMVVALIAVLKSGAAYLPLDPDYPTARLAFMLTDSGASLVITQSGFIQEALDTHHLEVLQTSGSALTVIELSDTTTHATLAALDQAPVTQAERITPLTPQNLAYLIYTSGSTGRPKGVSIAHQNTVNFLHAFSAINPLRTPMRGAMSAPLGFDVSVWDIFERLTTGSSLVLDLPSMADLGLFAEVISEKKIESIYLPAAIVPILADIWKDSKRKPTLIEVLTGADVLEHKPITALAAYSQSPVIVNGYGPTECTTCSSWIVVDTNSDLVNHRISIGRPIQNTQIYILDASLNPLPVGVAGELYIAGAGLARGYLGRAGLTAERFVANPFTPGTRMYRSGDLARWTEDGVLEYLGRADAQVKIRGFRIELGEIEAAL</sequence>
<dbReference type="Gene3D" id="3.30.559.10">
    <property type="entry name" value="Chloramphenicol acetyltransferase-like domain"/>
    <property type="match status" value="2"/>
</dbReference>
<dbReference type="RefSeq" id="WP_259662233.1">
    <property type="nucleotide sequence ID" value="NZ_JAHXRI010000014.1"/>
</dbReference>
<dbReference type="FunFam" id="3.40.50.980:FF:000001">
    <property type="entry name" value="Non-ribosomal peptide synthetase"/>
    <property type="match status" value="1"/>
</dbReference>
<dbReference type="InterPro" id="IPR045851">
    <property type="entry name" value="AMP-bd_C_sf"/>
</dbReference>
<dbReference type="Pfam" id="PF00550">
    <property type="entry name" value="PP-binding"/>
    <property type="match status" value="1"/>
</dbReference>
<dbReference type="GO" id="GO:0043041">
    <property type="term" value="P:amino acid activation for nonribosomal peptide biosynthetic process"/>
    <property type="evidence" value="ECO:0007669"/>
    <property type="project" value="TreeGrafter"/>
</dbReference>
<dbReference type="InterPro" id="IPR010060">
    <property type="entry name" value="NRPS_synth"/>
</dbReference>
<dbReference type="PROSITE" id="PS00012">
    <property type="entry name" value="PHOSPHOPANTETHEINE"/>
    <property type="match status" value="1"/>
</dbReference>
<keyword evidence="9" id="KW-1185">Reference proteome</keyword>
<dbReference type="GO" id="GO:0003824">
    <property type="term" value="F:catalytic activity"/>
    <property type="evidence" value="ECO:0007669"/>
    <property type="project" value="InterPro"/>
</dbReference>
<dbReference type="SUPFAM" id="SSF52777">
    <property type="entry name" value="CoA-dependent acyltransferases"/>
    <property type="match status" value="4"/>
</dbReference>
<dbReference type="FunFam" id="3.40.50.12780:FF:000012">
    <property type="entry name" value="Non-ribosomal peptide synthetase"/>
    <property type="match status" value="1"/>
</dbReference>
<dbReference type="InterPro" id="IPR020806">
    <property type="entry name" value="PKS_PP-bd"/>
</dbReference>
<dbReference type="PROSITE" id="PS50075">
    <property type="entry name" value="CARRIER"/>
    <property type="match status" value="1"/>
</dbReference>
<feature type="region of interest" description="Disordered" evidence="6">
    <location>
        <begin position="957"/>
        <end position="977"/>
    </location>
</feature>
<evidence type="ECO:0000256" key="2">
    <source>
        <dbReference type="ARBA" id="ARBA00006432"/>
    </source>
</evidence>
<dbReference type="Gene3D" id="3.40.50.980">
    <property type="match status" value="2"/>
</dbReference>
<keyword evidence="3" id="KW-0596">Phosphopantetheine</keyword>
<evidence type="ECO:0000259" key="7">
    <source>
        <dbReference type="PROSITE" id="PS50075"/>
    </source>
</evidence>
<evidence type="ECO:0000313" key="8">
    <source>
        <dbReference type="EMBL" id="MBZ1351818.1"/>
    </source>
</evidence>
<feature type="compositionally biased region" description="Basic and acidic residues" evidence="6">
    <location>
        <begin position="962"/>
        <end position="977"/>
    </location>
</feature>
<dbReference type="Proteomes" id="UP000739565">
    <property type="component" value="Unassembled WGS sequence"/>
</dbReference>
<dbReference type="InterPro" id="IPR001242">
    <property type="entry name" value="Condensation_dom"/>
</dbReference>
<dbReference type="GO" id="GO:0044550">
    <property type="term" value="P:secondary metabolite biosynthetic process"/>
    <property type="evidence" value="ECO:0007669"/>
    <property type="project" value="UniProtKB-ARBA"/>
</dbReference>
<dbReference type="Gene3D" id="3.30.559.30">
    <property type="entry name" value="Nonribosomal peptide synthetase, condensation domain"/>
    <property type="match status" value="2"/>
</dbReference>
<dbReference type="Pfam" id="PF00668">
    <property type="entry name" value="Condensation"/>
    <property type="match status" value="2"/>
</dbReference>
<keyword evidence="4" id="KW-0597">Phosphoprotein</keyword>
<dbReference type="GO" id="GO:0031177">
    <property type="term" value="F:phosphopantetheine binding"/>
    <property type="evidence" value="ECO:0007669"/>
    <property type="project" value="InterPro"/>
</dbReference>
<dbReference type="InterPro" id="IPR036736">
    <property type="entry name" value="ACP-like_sf"/>
</dbReference>
<dbReference type="CDD" id="cd05930">
    <property type="entry name" value="A_NRPS"/>
    <property type="match status" value="1"/>
</dbReference>
<dbReference type="Gene3D" id="2.30.38.10">
    <property type="entry name" value="Luciferase, Domain 3"/>
    <property type="match status" value="2"/>
</dbReference>
<dbReference type="PANTHER" id="PTHR45527:SF1">
    <property type="entry name" value="FATTY ACID SYNTHASE"/>
    <property type="match status" value="1"/>
</dbReference>
<comment type="cofactor">
    <cofactor evidence="1">
        <name>pantetheine 4'-phosphate</name>
        <dbReference type="ChEBI" id="CHEBI:47942"/>
    </cofactor>
</comment>
<proteinExistence type="inferred from homology"/>
<dbReference type="InterPro" id="IPR006162">
    <property type="entry name" value="Ppantetheine_attach_site"/>
</dbReference>
<dbReference type="Pfam" id="PF00501">
    <property type="entry name" value="AMP-binding"/>
    <property type="match status" value="1"/>
</dbReference>
<reference evidence="8" key="1">
    <citation type="submission" date="2021-07" db="EMBL/GenBank/DDBJ databases">
        <title>New genus and species of the family Alcaligenaceae.</title>
        <authorList>
            <person name="Hahn M.W."/>
        </authorList>
    </citation>
    <scope>NUCLEOTIDE SEQUENCE</scope>
    <source>
        <strain evidence="8">LF4-65</strain>
    </source>
</reference>
<dbReference type="InterPro" id="IPR020845">
    <property type="entry name" value="AMP-binding_CS"/>
</dbReference>
<dbReference type="InterPro" id="IPR025110">
    <property type="entry name" value="AMP-bd_C"/>
</dbReference>
<dbReference type="GO" id="GO:0005737">
    <property type="term" value="C:cytoplasm"/>
    <property type="evidence" value="ECO:0007669"/>
    <property type="project" value="TreeGrafter"/>
</dbReference>
<comment type="similarity">
    <text evidence="2">Belongs to the ATP-dependent AMP-binding enzyme family.</text>
</comment>
<dbReference type="InterPro" id="IPR010071">
    <property type="entry name" value="AA_adenyl_dom"/>
</dbReference>
<evidence type="ECO:0000256" key="6">
    <source>
        <dbReference type="SAM" id="MobiDB-lite"/>
    </source>
</evidence>
<dbReference type="PANTHER" id="PTHR45527">
    <property type="entry name" value="NONRIBOSOMAL PEPTIDE SYNTHETASE"/>
    <property type="match status" value="1"/>
</dbReference>
<dbReference type="Pfam" id="PF13193">
    <property type="entry name" value="AMP-binding_C"/>
    <property type="match status" value="1"/>
</dbReference>
<organism evidence="8 9">
    <name type="scientific">Zwartia hollandica</name>
    <dbReference type="NCBI Taxonomy" id="324606"/>
    <lineage>
        <taxon>Bacteria</taxon>
        <taxon>Pseudomonadati</taxon>
        <taxon>Pseudomonadota</taxon>
        <taxon>Betaproteobacteria</taxon>
        <taxon>Burkholderiales</taxon>
        <taxon>Alcaligenaceae</taxon>
        <taxon>Zwartia</taxon>
    </lineage>
</organism>
<dbReference type="NCBIfam" id="TIGR01733">
    <property type="entry name" value="AA-adenyl-dom"/>
    <property type="match status" value="1"/>
</dbReference>
<dbReference type="InterPro" id="IPR023213">
    <property type="entry name" value="CAT-like_dom_sf"/>
</dbReference>
<dbReference type="FunFam" id="2.30.38.10:FF:000001">
    <property type="entry name" value="Non-ribosomal peptide synthetase PvdI"/>
    <property type="match status" value="2"/>
</dbReference>
<evidence type="ECO:0000256" key="1">
    <source>
        <dbReference type="ARBA" id="ARBA00001957"/>
    </source>
</evidence>
<dbReference type="InterPro" id="IPR009081">
    <property type="entry name" value="PP-bd_ACP"/>
</dbReference>
<feature type="domain" description="Carrier" evidence="7">
    <location>
        <begin position="192"/>
        <end position="266"/>
    </location>
</feature>
<dbReference type="InterPro" id="IPR000873">
    <property type="entry name" value="AMP-dep_synth/lig_dom"/>
</dbReference>
<evidence type="ECO:0000256" key="3">
    <source>
        <dbReference type="ARBA" id="ARBA00022450"/>
    </source>
</evidence>
<keyword evidence="5" id="KW-0677">Repeat</keyword>
<protein>
    <submittedName>
        <fullName evidence="8">Amino acid adenylation domain-containing protein</fullName>
    </submittedName>
</protein>
<dbReference type="NCBIfam" id="TIGR01720">
    <property type="entry name" value="NRPS-para261"/>
    <property type="match status" value="1"/>
</dbReference>
<dbReference type="FunFam" id="1.10.1200.10:FF:000005">
    <property type="entry name" value="Nonribosomal peptide synthetase 1"/>
    <property type="match status" value="1"/>
</dbReference>